<dbReference type="Proteomes" id="UP000307956">
    <property type="component" value="Unassembled WGS sequence"/>
</dbReference>
<evidence type="ECO:0000313" key="4">
    <source>
        <dbReference type="Proteomes" id="UP000307956"/>
    </source>
</evidence>
<dbReference type="SMART" id="SM00448">
    <property type="entry name" value="REC"/>
    <property type="match status" value="1"/>
</dbReference>
<dbReference type="InterPro" id="IPR001789">
    <property type="entry name" value="Sig_transdc_resp-reg_receiver"/>
</dbReference>
<dbReference type="SUPFAM" id="SSF52172">
    <property type="entry name" value="CheY-like"/>
    <property type="match status" value="1"/>
</dbReference>
<keyword evidence="1" id="KW-0597">Phosphoprotein</keyword>
<evidence type="ECO:0000259" key="2">
    <source>
        <dbReference type="PROSITE" id="PS50110"/>
    </source>
</evidence>
<dbReference type="PANTHER" id="PTHR43228">
    <property type="entry name" value="TWO-COMPONENT RESPONSE REGULATOR"/>
    <property type="match status" value="1"/>
</dbReference>
<sequence>MLGWILPGTILVEGTNIESRKVRVLLADDERHIRQLIKAVLTTLGADVAGEAENGAEAVLLYKEQRPDVVLLDVNMPVKDGLAALREIKAFDGGAVVVMLTSLSDMGTIESALELGAAQYIRKDTPVAELRKLLVETWRDHVDPHRE</sequence>
<gene>
    <name evidence="3" type="ORF">E6O51_13700</name>
</gene>
<evidence type="ECO:0000313" key="3">
    <source>
        <dbReference type="EMBL" id="THF60549.1"/>
    </source>
</evidence>
<reference evidence="3 4" key="1">
    <citation type="submission" date="2019-04" db="EMBL/GenBank/DDBJ databases">
        <title>Azoarcus rhizosphaerae sp. nov. isolated from rhizosphere of Ficus religiosa.</title>
        <authorList>
            <person name="Lin S.-Y."/>
            <person name="Hameed A."/>
            <person name="Hsu Y.-H."/>
            <person name="Young C.-C."/>
        </authorList>
    </citation>
    <scope>NUCLEOTIDE SEQUENCE [LARGE SCALE GENOMIC DNA]</scope>
    <source>
        <strain evidence="3 4">CC-YHH848</strain>
    </source>
</reference>
<dbReference type="PROSITE" id="PS50110">
    <property type="entry name" value="RESPONSE_REGULATORY"/>
    <property type="match status" value="1"/>
</dbReference>
<protein>
    <submittedName>
        <fullName evidence="3">Response regulator</fullName>
    </submittedName>
</protein>
<feature type="domain" description="Response regulatory" evidence="2">
    <location>
        <begin position="23"/>
        <end position="138"/>
    </location>
</feature>
<dbReference type="PANTHER" id="PTHR43228:SF1">
    <property type="entry name" value="TWO-COMPONENT RESPONSE REGULATOR ARR22"/>
    <property type="match status" value="1"/>
</dbReference>
<dbReference type="Pfam" id="PF00072">
    <property type="entry name" value="Response_reg"/>
    <property type="match status" value="1"/>
</dbReference>
<dbReference type="InterPro" id="IPR011006">
    <property type="entry name" value="CheY-like_superfamily"/>
</dbReference>
<dbReference type="InterPro" id="IPR052048">
    <property type="entry name" value="ST_Response_Regulator"/>
</dbReference>
<dbReference type="Gene3D" id="3.40.50.2300">
    <property type="match status" value="1"/>
</dbReference>
<dbReference type="OrthoDB" id="9801101at2"/>
<feature type="modified residue" description="4-aspartylphosphate" evidence="1">
    <location>
        <position position="73"/>
    </location>
</feature>
<dbReference type="AlphaFoldDB" id="A0A4S4ALV3"/>
<name>A0A4S4ALV3_9RHOO</name>
<proteinExistence type="predicted"/>
<accession>A0A4S4ALV3</accession>
<dbReference type="GO" id="GO:0000160">
    <property type="term" value="P:phosphorelay signal transduction system"/>
    <property type="evidence" value="ECO:0007669"/>
    <property type="project" value="InterPro"/>
</dbReference>
<keyword evidence="4" id="KW-1185">Reference proteome</keyword>
<evidence type="ECO:0000256" key="1">
    <source>
        <dbReference type="PROSITE-ProRule" id="PRU00169"/>
    </source>
</evidence>
<organism evidence="3 4">
    <name type="scientific">Pseudothauera rhizosphaerae</name>
    <dbReference type="NCBI Taxonomy" id="2565932"/>
    <lineage>
        <taxon>Bacteria</taxon>
        <taxon>Pseudomonadati</taxon>
        <taxon>Pseudomonadota</taxon>
        <taxon>Betaproteobacteria</taxon>
        <taxon>Rhodocyclales</taxon>
        <taxon>Zoogloeaceae</taxon>
        <taxon>Pseudothauera</taxon>
    </lineage>
</organism>
<dbReference type="EMBL" id="SSOD01000010">
    <property type="protein sequence ID" value="THF60549.1"/>
    <property type="molecule type" value="Genomic_DNA"/>
</dbReference>
<comment type="caution">
    <text evidence="3">The sequence shown here is derived from an EMBL/GenBank/DDBJ whole genome shotgun (WGS) entry which is preliminary data.</text>
</comment>